<dbReference type="EMBL" id="NMUH01012145">
    <property type="protein sequence ID" value="MQM22098.1"/>
    <property type="molecule type" value="Genomic_DNA"/>
</dbReference>
<name>A0A843XQ98_COLES</name>
<evidence type="ECO:0000313" key="2">
    <source>
        <dbReference type="Proteomes" id="UP000652761"/>
    </source>
</evidence>
<comment type="caution">
    <text evidence="1">The sequence shown here is derived from an EMBL/GenBank/DDBJ whole genome shotgun (WGS) entry which is preliminary data.</text>
</comment>
<organism evidence="1 2">
    <name type="scientific">Colocasia esculenta</name>
    <name type="common">Wild taro</name>
    <name type="synonym">Arum esculentum</name>
    <dbReference type="NCBI Taxonomy" id="4460"/>
    <lineage>
        <taxon>Eukaryota</taxon>
        <taxon>Viridiplantae</taxon>
        <taxon>Streptophyta</taxon>
        <taxon>Embryophyta</taxon>
        <taxon>Tracheophyta</taxon>
        <taxon>Spermatophyta</taxon>
        <taxon>Magnoliopsida</taxon>
        <taxon>Liliopsida</taxon>
        <taxon>Araceae</taxon>
        <taxon>Aroideae</taxon>
        <taxon>Colocasieae</taxon>
        <taxon>Colocasia</taxon>
    </lineage>
</organism>
<gene>
    <name evidence="1" type="ORF">Taro_055145</name>
</gene>
<protein>
    <submittedName>
        <fullName evidence="1">Uncharacterized protein</fullName>
    </submittedName>
</protein>
<accession>A0A843XQ98</accession>
<evidence type="ECO:0000313" key="1">
    <source>
        <dbReference type="EMBL" id="MQM22098.1"/>
    </source>
</evidence>
<sequence length="81" mass="9265">MLYDELRLGRGGGDMLVSEETLNSFVDGLHALGGVKSPMSTVKAKITFYKTLYYTVNPLGEWIRGKTFPWYEKLVRVMKLF</sequence>
<reference evidence="1" key="1">
    <citation type="submission" date="2017-07" db="EMBL/GenBank/DDBJ databases">
        <title>Taro Niue Genome Assembly and Annotation.</title>
        <authorList>
            <person name="Atibalentja N."/>
            <person name="Keating K."/>
            <person name="Fields C.J."/>
        </authorList>
    </citation>
    <scope>NUCLEOTIDE SEQUENCE</scope>
    <source>
        <strain evidence="1">Niue_2</strain>
        <tissue evidence="1">Leaf</tissue>
    </source>
</reference>
<dbReference type="AlphaFoldDB" id="A0A843XQ98"/>
<proteinExistence type="predicted"/>
<keyword evidence="2" id="KW-1185">Reference proteome</keyword>
<dbReference type="Proteomes" id="UP000652761">
    <property type="component" value="Unassembled WGS sequence"/>
</dbReference>